<evidence type="ECO:0000256" key="1">
    <source>
        <dbReference type="ARBA" id="ARBA00004477"/>
    </source>
</evidence>
<dbReference type="GO" id="GO:0016255">
    <property type="term" value="P:attachment of GPI anchor to protein"/>
    <property type="evidence" value="ECO:0007669"/>
    <property type="project" value="InterPro"/>
</dbReference>
<gene>
    <name evidence="11" type="primary">PIGU</name>
</gene>
<feature type="compositionally biased region" description="Low complexity" evidence="9">
    <location>
        <begin position="640"/>
        <end position="651"/>
    </location>
</feature>
<feature type="compositionally biased region" description="Gly residues" evidence="9">
    <location>
        <begin position="652"/>
        <end position="661"/>
    </location>
</feature>
<evidence type="ECO:0000256" key="2">
    <source>
        <dbReference type="ARBA" id="ARBA00004687"/>
    </source>
</evidence>
<evidence type="ECO:0000256" key="5">
    <source>
        <dbReference type="ARBA" id="ARBA00022692"/>
    </source>
</evidence>
<protein>
    <submittedName>
        <fullName evidence="11">Phosphatidylinositol glycan anchor biosynthesis class U</fullName>
    </submittedName>
</protein>
<feature type="transmembrane region" description="Helical" evidence="10">
    <location>
        <begin position="234"/>
        <end position="250"/>
    </location>
</feature>
<feature type="transmembrane region" description="Helical" evidence="10">
    <location>
        <begin position="326"/>
        <end position="347"/>
    </location>
</feature>
<name>A0A667GED0_LYNCA</name>
<evidence type="ECO:0000256" key="10">
    <source>
        <dbReference type="SAM" id="Phobius"/>
    </source>
</evidence>
<dbReference type="Ensembl" id="ENSLCNT00005007243.1">
    <property type="protein sequence ID" value="ENSLCNP00005006448.1"/>
    <property type="gene ID" value="ENSLCNG00005004281.1"/>
</dbReference>
<feature type="compositionally biased region" description="Pro residues" evidence="9">
    <location>
        <begin position="590"/>
        <end position="603"/>
    </location>
</feature>
<evidence type="ECO:0000256" key="4">
    <source>
        <dbReference type="ARBA" id="ARBA00022502"/>
    </source>
</evidence>
<dbReference type="GO" id="GO:0006506">
    <property type="term" value="P:GPI anchor biosynthetic process"/>
    <property type="evidence" value="ECO:0007669"/>
    <property type="project" value="UniProtKB-UniPathway"/>
</dbReference>
<evidence type="ECO:0000256" key="6">
    <source>
        <dbReference type="ARBA" id="ARBA00022824"/>
    </source>
</evidence>
<evidence type="ECO:0000313" key="12">
    <source>
        <dbReference type="Proteomes" id="UP000472241"/>
    </source>
</evidence>
<accession>A0A667GED0</accession>
<dbReference type="AlphaFoldDB" id="A0A667GED0"/>
<keyword evidence="8 10" id="KW-0472">Membrane</keyword>
<evidence type="ECO:0000256" key="9">
    <source>
        <dbReference type="SAM" id="MobiDB-lite"/>
    </source>
</evidence>
<reference evidence="11" key="2">
    <citation type="submission" date="2025-09" db="UniProtKB">
        <authorList>
            <consortium name="Ensembl"/>
        </authorList>
    </citation>
    <scope>IDENTIFICATION</scope>
</reference>
<feature type="region of interest" description="Disordered" evidence="9">
    <location>
        <begin position="583"/>
        <end position="707"/>
    </location>
</feature>
<dbReference type="InterPro" id="IPR009600">
    <property type="entry name" value="PIG-U"/>
</dbReference>
<feature type="transmembrane region" description="Helical" evidence="10">
    <location>
        <begin position="40"/>
        <end position="60"/>
    </location>
</feature>
<keyword evidence="7 10" id="KW-1133">Transmembrane helix</keyword>
<evidence type="ECO:0000256" key="7">
    <source>
        <dbReference type="ARBA" id="ARBA00022989"/>
    </source>
</evidence>
<keyword evidence="12" id="KW-1185">Reference proteome</keyword>
<proteinExistence type="inferred from homology"/>
<dbReference type="PANTHER" id="PTHR13121">
    <property type="entry name" value="GPI TRANSAMIDASE COMPONENT PIG-U"/>
    <property type="match status" value="1"/>
</dbReference>
<feature type="region of interest" description="Disordered" evidence="9">
    <location>
        <begin position="442"/>
        <end position="462"/>
    </location>
</feature>
<feature type="transmembrane region" description="Helical" evidence="10">
    <location>
        <begin position="298"/>
        <end position="319"/>
    </location>
</feature>
<feature type="compositionally biased region" description="Low complexity" evidence="9">
    <location>
        <begin position="673"/>
        <end position="690"/>
    </location>
</feature>
<sequence>MGAPVAAARRAWPRNYRGWRTGREAFPPHVSLPACAPTPAIMAAPLALVLVVAVTVRAALFRSSLAEFISERVEVVSPLSSWKRVVEGLSLLDLGVSPYSGAVFHETPLIIYLFHFLIDYAELVFMITDVLTAIALYFAIQDFNKVVFKKQKLLLELDQYAPDVAELIRTPMEMRYIPLKVALFYLLNPYTVLSCVAKSTCAINNTLIAFFILTTIKGSAFLSAIFLALATYQSLYPLTLFVPGLLYLLQRQYIPVKVKSKAFWIFSWEYAMMYVGSLVVIICLSFFLLSSWDFIPAVYGFILSVPDLTPNIGLFWYFFAEMFEHFSLFFVCVFQINVFFYTIPLAIKLKEHPVFFMFIQIAIISIFKSYPTVGDVALYMAFFPVWNHLYRYPAHLRLLLCLPAAGVLPHTWSLLDCQGRHRGHACAQVGLAGHRAAWTSGGGRARSWSKPPSQSCQQRRPPADEVRVQGYKSLAPERSHGWQQGQWGIARSSSTWTPTLWFCTLGSPLRGSKGEEAGEQGLLGCDYLINGFLLQRNRSWAHTALLEGVGLAPDTTVVYYTLVWVSRMSPKSTTRKFVPWPAETVVGQPTPTPPPSSSHPPIPQAAGGKGPGGPEQSLFCRGTMTTDPYTLSRPGEPGASLSGVGRSRQGGSASGEGGADGQGPKKRKRQTTRSRGAGSSSLSSRIPASTQRGNPNNDWPRTHPRAE</sequence>
<dbReference type="UniPathway" id="UPA00196"/>
<keyword evidence="5 10" id="KW-0812">Transmembrane</keyword>
<evidence type="ECO:0000256" key="8">
    <source>
        <dbReference type="ARBA" id="ARBA00023136"/>
    </source>
</evidence>
<comment type="pathway">
    <text evidence="2">Glycolipid biosynthesis; glycosylphosphatidylinositol-anchor biosynthesis.</text>
</comment>
<keyword evidence="4" id="KW-0337">GPI-anchor biosynthesis</keyword>
<dbReference type="PANTHER" id="PTHR13121:SF0">
    <property type="entry name" value="PHOSPHATIDYLINOSITOL GLYCAN ANCHOR BIOSYNTHESIS CLASS U PROTEIN"/>
    <property type="match status" value="1"/>
</dbReference>
<feature type="transmembrane region" description="Helical" evidence="10">
    <location>
        <begin position="208"/>
        <end position="228"/>
    </location>
</feature>
<dbReference type="Pfam" id="PF06728">
    <property type="entry name" value="PIG-U"/>
    <property type="match status" value="1"/>
</dbReference>
<organism evidence="11 12">
    <name type="scientific">Lynx canadensis</name>
    <name type="common">Canada lynx</name>
    <name type="synonym">Felis canadensis</name>
    <dbReference type="NCBI Taxonomy" id="61383"/>
    <lineage>
        <taxon>Eukaryota</taxon>
        <taxon>Metazoa</taxon>
        <taxon>Chordata</taxon>
        <taxon>Craniata</taxon>
        <taxon>Vertebrata</taxon>
        <taxon>Euteleostomi</taxon>
        <taxon>Mammalia</taxon>
        <taxon>Eutheria</taxon>
        <taxon>Laurasiatheria</taxon>
        <taxon>Carnivora</taxon>
        <taxon>Feliformia</taxon>
        <taxon>Felidae</taxon>
        <taxon>Felinae</taxon>
        <taxon>Lynx</taxon>
    </lineage>
</organism>
<comment type="similarity">
    <text evidence="3">Belongs to the PIGU family.</text>
</comment>
<feature type="transmembrane region" description="Helical" evidence="10">
    <location>
        <begin position="120"/>
        <end position="140"/>
    </location>
</feature>
<keyword evidence="6" id="KW-0256">Endoplasmic reticulum</keyword>
<reference evidence="11" key="1">
    <citation type="submission" date="2025-08" db="UniProtKB">
        <authorList>
            <consortium name="Ensembl"/>
        </authorList>
    </citation>
    <scope>IDENTIFICATION</scope>
</reference>
<dbReference type="Proteomes" id="UP000472241">
    <property type="component" value="Unplaced"/>
</dbReference>
<evidence type="ECO:0000256" key="3">
    <source>
        <dbReference type="ARBA" id="ARBA00010026"/>
    </source>
</evidence>
<evidence type="ECO:0000313" key="11">
    <source>
        <dbReference type="Ensembl" id="ENSLCNP00005006448.1"/>
    </source>
</evidence>
<feature type="transmembrane region" description="Helical" evidence="10">
    <location>
        <begin position="271"/>
        <end position="292"/>
    </location>
</feature>
<feature type="compositionally biased region" description="Low complexity" evidence="9">
    <location>
        <begin position="451"/>
        <end position="460"/>
    </location>
</feature>
<comment type="subcellular location">
    <subcellularLocation>
        <location evidence="1">Endoplasmic reticulum membrane</location>
        <topology evidence="1">Multi-pass membrane protein</topology>
    </subcellularLocation>
</comment>
<dbReference type="GO" id="GO:0042765">
    <property type="term" value="C:GPI-anchor transamidase complex"/>
    <property type="evidence" value="ECO:0007669"/>
    <property type="project" value="InterPro"/>
</dbReference>